<keyword evidence="1" id="KW-0028">Amino-acid biosynthesis</keyword>
<evidence type="ECO:0000256" key="2">
    <source>
        <dbReference type="ARBA" id="ARBA00022679"/>
    </source>
</evidence>
<keyword evidence="3" id="KW-0012">Acyltransferase</keyword>
<dbReference type="InterPro" id="IPR053376">
    <property type="entry name" value="Serine_acetyltransferase"/>
</dbReference>
<accession>G5H7C3</accession>
<dbReference type="AlphaFoldDB" id="G5H7C3"/>
<dbReference type="InterPro" id="IPR042122">
    <property type="entry name" value="Ser_AcTrfase_N_sf"/>
</dbReference>
<dbReference type="GO" id="GO:0016746">
    <property type="term" value="F:acyltransferase activity"/>
    <property type="evidence" value="ECO:0007669"/>
    <property type="project" value="UniProtKB-KW"/>
</dbReference>
<dbReference type="Gene3D" id="2.160.10.10">
    <property type="entry name" value="Hexapeptide repeat proteins"/>
    <property type="match status" value="1"/>
</dbReference>
<dbReference type="PATRIC" id="fig|742725.3.peg.1023"/>
<keyword evidence="5" id="KW-1185">Reference proteome</keyword>
<dbReference type="GO" id="GO:0008652">
    <property type="term" value="P:amino acid biosynthetic process"/>
    <property type="evidence" value="ECO:0007669"/>
    <property type="project" value="UniProtKB-KW"/>
</dbReference>
<dbReference type="GeneID" id="92816017"/>
<proteinExistence type="predicted"/>
<dbReference type="Proteomes" id="UP000006008">
    <property type="component" value="Unassembled WGS sequence"/>
</dbReference>
<evidence type="ECO:0000313" key="5">
    <source>
        <dbReference type="Proteomes" id="UP000006008"/>
    </source>
</evidence>
<evidence type="ECO:0000313" key="4">
    <source>
        <dbReference type="EMBL" id="EHB92762.1"/>
    </source>
</evidence>
<protein>
    <submittedName>
        <fullName evidence="4">Uncharacterized protein</fullName>
    </submittedName>
</protein>
<dbReference type="EMBL" id="ADLD01000009">
    <property type="protein sequence ID" value="EHB92762.1"/>
    <property type="molecule type" value="Genomic_DNA"/>
</dbReference>
<dbReference type="InterPro" id="IPR011004">
    <property type="entry name" value="Trimer_LpxA-like_sf"/>
</dbReference>
<reference evidence="4 5" key="1">
    <citation type="submission" date="2011-08" db="EMBL/GenBank/DDBJ databases">
        <title>The Genome Sequence of Alistipes indistinctus YIT 12060.</title>
        <authorList>
            <consortium name="The Broad Institute Genome Sequencing Platform"/>
            <person name="Earl A."/>
            <person name="Ward D."/>
            <person name="Feldgarden M."/>
            <person name="Gevers D."/>
            <person name="Morotomi M."/>
            <person name="Young S.K."/>
            <person name="Zeng Q."/>
            <person name="Gargeya S."/>
            <person name="Fitzgerald M."/>
            <person name="Haas B."/>
            <person name="Abouelleil A."/>
            <person name="Alvarado L."/>
            <person name="Arachchi H.M."/>
            <person name="Berlin A."/>
            <person name="Brown A."/>
            <person name="Chapman S.B."/>
            <person name="Chen Z."/>
            <person name="Dunbar C."/>
            <person name="Freedman E."/>
            <person name="Gearin G."/>
            <person name="Gellesch M."/>
            <person name="Goldberg J."/>
            <person name="Griggs A."/>
            <person name="Gujja S."/>
            <person name="Heiman D."/>
            <person name="Howarth C."/>
            <person name="Larson L."/>
            <person name="Lui A."/>
            <person name="MacDonald P.J.P."/>
            <person name="Montmayeur A."/>
            <person name="Murphy C."/>
            <person name="Neiman D."/>
            <person name="Pearson M."/>
            <person name="Priest M."/>
            <person name="Roberts A."/>
            <person name="Saif S."/>
            <person name="Shea T."/>
            <person name="Shenoy N."/>
            <person name="Sisk P."/>
            <person name="Stolte C."/>
            <person name="Sykes S."/>
            <person name="Wortman J."/>
            <person name="Nusbaum C."/>
            <person name="Birren B."/>
        </authorList>
    </citation>
    <scope>NUCLEOTIDE SEQUENCE [LARGE SCALE GENOMIC DNA]</scope>
    <source>
        <strain evidence="4 5">YIT 12060</strain>
    </source>
</reference>
<evidence type="ECO:0000256" key="3">
    <source>
        <dbReference type="ARBA" id="ARBA00023315"/>
    </source>
</evidence>
<name>G5H7C3_9BACT</name>
<dbReference type="eggNOG" id="COG1045">
    <property type="taxonomic scope" value="Bacteria"/>
</dbReference>
<comment type="caution">
    <text evidence="4">The sequence shown here is derived from an EMBL/GenBank/DDBJ whole genome shotgun (WGS) entry which is preliminary data.</text>
</comment>
<sequence length="272" mass="30625">MADAIKNFPARLYKMTETFCHEVPSQVAVRRFVDELTNVMFPVRDDKHISEVQIAARWEKLQQDFLKIICPLCSCKQVDCKELTQKFFGEIPLVYTGLVRDAEMYSTCDPASYCIEEVILCYPGFYAIMVYRIAHIAYRLQIPVLPRVMTEYAHSQTGIDINPGAQIGPHFYIDHGTGIVIGETTVIGKNVCLYQGVTLGATYVDKELRGQQRHPTIEDNVIIYAGSTILGGNTVIGHDTVIGGNVWLTESVPPHSTVYHKPEIRIKSKKQT</sequence>
<dbReference type="HOGENOM" id="CLU_051638_1_1_10"/>
<dbReference type="CDD" id="cd03354">
    <property type="entry name" value="LbH_SAT"/>
    <property type="match status" value="1"/>
</dbReference>
<dbReference type="Gene3D" id="1.10.3130.10">
    <property type="entry name" value="serine acetyltransferase, domain 1"/>
    <property type="match status" value="1"/>
</dbReference>
<dbReference type="STRING" id="742725.HMPREF9450_00966"/>
<organism evidence="4 5">
    <name type="scientific">Alistipes indistinctus YIT 12060</name>
    <dbReference type="NCBI Taxonomy" id="742725"/>
    <lineage>
        <taxon>Bacteria</taxon>
        <taxon>Pseudomonadati</taxon>
        <taxon>Bacteroidota</taxon>
        <taxon>Bacteroidia</taxon>
        <taxon>Bacteroidales</taxon>
        <taxon>Rikenellaceae</taxon>
        <taxon>Alistipes</taxon>
    </lineage>
</organism>
<keyword evidence="2" id="KW-0808">Transferase</keyword>
<evidence type="ECO:0000256" key="1">
    <source>
        <dbReference type="ARBA" id="ARBA00022605"/>
    </source>
</evidence>
<dbReference type="NCBIfam" id="NF041874">
    <property type="entry name" value="EPS_EpsC"/>
    <property type="match status" value="1"/>
</dbReference>
<dbReference type="RefSeq" id="WP_009133772.1">
    <property type="nucleotide sequence ID" value="NZ_CP102250.1"/>
</dbReference>
<dbReference type="SUPFAM" id="SSF51161">
    <property type="entry name" value="Trimeric LpxA-like enzymes"/>
    <property type="match status" value="1"/>
</dbReference>
<dbReference type="PANTHER" id="PTHR42811">
    <property type="entry name" value="SERINE ACETYLTRANSFERASE"/>
    <property type="match status" value="1"/>
</dbReference>
<gene>
    <name evidence="4" type="ORF">HMPREF9450_00966</name>
</gene>
<dbReference type="InterPro" id="IPR045304">
    <property type="entry name" value="LbH_SAT"/>
</dbReference>
<dbReference type="OrthoDB" id="9801456at2"/>